<dbReference type="EMBL" id="KK107238">
    <property type="protein sequence ID" value="EZA54676.1"/>
    <property type="molecule type" value="Genomic_DNA"/>
</dbReference>
<reference evidence="1 2" key="1">
    <citation type="journal article" date="2014" name="Curr. Biol.">
        <title>The genome of the clonal raider ant Cerapachys biroi.</title>
        <authorList>
            <person name="Oxley P.R."/>
            <person name="Ji L."/>
            <person name="Fetter-Pruneda I."/>
            <person name="McKenzie S.K."/>
            <person name="Li C."/>
            <person name="Hu H."/>
            <person name="Zhang G."/>
            <person name="Kronauer D.J."/>
        </authorList>
    </citation>
    <scope>NUCLEOTIDE SEQUENCE [LARGE SCALE GENOMIC DNA]</scope>
</reference>
<gene>
    <name evidence="1" type="ORF">X777_04961</name>
</gene>
<name>A0A026WG89_OOCBI</name>
<evidence type="ECO:0000313" key="1">
    <source>
        <dbReference type="EMBL" id="EZA54676.1"/>
    </source>
</evidence>
<keyword evidence="2" id="KW-1185">Reference proteome</keyword>
<accession>A0A026WG89</accession>
<proteinExistence type="predicted"/>
<organism evidence="1 2">
    <name type="scientific">Ooceraea biroi</name>
    <name type="common">Clonal raider ant</name>
    <name type="synonym">Cerapachys biroi</name>
    <dbReference type="NCBI Taxonomy" id="2015173"/>
    <lineage>
        <taxon>Eukaryota</taxon>
        <taxon>Metazoa</taxon>
        <taxon>Ecdysozoa</taxon>
        <taxon>Arthropoda</taxon>
        <taxon>Hexapoda</taxon>
        <taxon>Insecta</taxon>
        <taxon>Pterygota</taxon>
        <taxon>Neoptera</taxon>
        <taxon>Endopterygota</taxon>
        <taxon>Hymenoptera</taxon>
        <taxon>Apocrita</taxon>
        <taxon>Aculeata</taxon>
        <taxon>Formicoidea</taxon>
        <taxon>Formicidae</taxon>
        <taxon>Dorylinae</taxon>
        <taxon>Ooceraea</taxon>
    </lineage>
</organism>
<protein>
    <submittedName>
        <fullName evidence="1">Uncharacterized protein</fullName>
    </submittedName>
</protein>
<dbReference type="Proteomes" id="UP000053097">
    <property type="component" value="Unassembled WGS sequence"/>
</dbReference>
<sequence length="57" mass="6322">MDRPTLQHQSFSTMDIIAAARISIVRSNLAEGTQYMGHVPLSRNRGGHGALDIDMHF</sequence>
<evidence type="ECO:0000313" key="2">
    <source>
        <dbReference type="Proteomes" id="UP000053097"/>
    </source>
</evidence>
<dbReference type="AlphaFoldDB" id="A0A026WG89"/>